<accession>A0A174RQA7</accession>
<dbReference type="RefSeq" id="WP_006876693.1">
    <property type="nucleotide sequence ID" value="NZ_CABIWA010000005.1"/>
</dbReference>
<dbReference type="CDD" id="cd14667">
    <property type="entry name" value="3D_containing_proteins"/>
    <property type="match status" value="1"/>
</dbReference>
<dbReference type="GeneID" id="72464070"/>
<gene>
    <name evidence="3" type="primary">yocH</name>
    <name evidence="4" type="ORF">DXC40_07100</name>
    <name evidence="3" type="ORF">ERS852551_02243</name>
</gene>
<dbReference type="InterPro" id="IPR010611">
    <property type="entry name" value="3D_dom"/>
</dbReference>
<evidence type="ECO:0000313" key="3">
    <source>
        <dbReference type="EMBL" id="CUP87702.1"/>
    </source>
</evidence>
<dbReference type="GO" id="GO:0019867">
    <property type="term" value="C:outer membrane"/>
    <property type="evidence" value="ECO:0007669"/>
    <property type="project" value="InterPro"/>
</dbReference>
<dbReference type="EMBL" id="QVME01000002">
    <property type="protein sequence ID" value="RGE69045.1"/>
    <property type="molecule type" value="Genomic_DNA"/>
</dbReference>
<dbReference type="GO" id="GO:0009254">
    <property type="term" value="P:peptidoglycan turnover"/>
    <property type="evidence" value="ECO:0007669"/>
    <property type="project" value="InterPro"/>
</dbReference>
<reference evidence="3 5" key="1">
    <citation type="submission" date="2015-09" db="EMBL/GenBank/DDBJ databases">
        <authorList>
            <consortium name="Pathogen Informatics"/>
        </authorList>
    </citation>
    <scope>NUCLEOTIDE SEQUENCE [LARGE SCALE GENOMIC DNA]</scope>
    <source>
        <strain evidence="3 5">2789STDY5834939</strain>
    </source>
</reference>
<dbReference type="AlphaFoldDB" id="A0A174RQA7"/>
<evidence type="ECO:0000313" key="6">
    <source>
        <dbReference type="Proteomes" id="UP000260828"/>
    </source>
</evidence>
<organism evidence="3 5">
    <name type="scientific">Anaerotruncus colihominis</name>
    <dbReference type="NCBI Taxonomy" id="169435"/>
    <lineage>
        <taxon>Bacteria</taxon>
        <taxon>Bacillati</taxon>
        <taxon>Bacillota</taxon>
        <taxon>Clostridia</taxon>
        <taxon>Eubacteriales</taxon>
        <taxon>Oscillospiraceae</taxon>
        <taxon>Anaerotruncus</taxon>
    </lineage>
</organism>
<dbReference type="Proteomes" id="UP000260828">
    <property type="component" value="Unassembled WGS sequence"/>
</dbReference>
<proteinExistence type="predicted"/>
<keyword evidence="1" id="KW-0732">Signal</keyword>
<dbReference type="Gene3D" id="2.20.230.10">
    <property type="entry name" value="Resuscitation-promoting factor rpfb"/>
    <property type="match status" value="1"/>
</dbReference>
<dbReference type="Gene3D" id="2.40.40.10">
    <property type="entry name" value="RlpA-like domain"/>
    <property type="match status" value="1"/>
</dbReference>
<protein>
    <submittedName>
        <fullName evidence="3">Cell wall-binding protein yocH</fullName>
    </submittedName>
    <submittedName>
        <fullName evidence="4">Phosphatase</fullName>
    </submittedName>
</protein>
<dbReference type="SUPFAM" id="SSF50685">
    <property type="entry name" value="Barwin-like endoglucanases"/>
    <property type="match status" value="1"/>
</dbReference>
<dbReference type="SMART" id="SM01208">
    <property type="entry name" value="G5"/>
    <property type="match status" value="1"/>
</dbReference>
<dbReference type="PANTHER" id="PTHR39160">
    <property type="entry name" value="CELL WALL-BINDING PROTEIN YOCH"/>
    <property type="match status" value="1"/>
</dbReference>
<evidence type="ECO:0000313" key="5">
    <source>
        <dbReference type="Proteomes" id="UP000095765"/>
    </source>
</evidence>
<reference evidence="4 6" key="2">
    <citation type="submission" date="2018-08" db="EMBL/GenBank/DDBJ databases">
        <title>A genome reference for cultivated species of the human gut microbiota.</title>
        <authorList>
            <person name="Zou Y."/>
            <person name="Xue W."/>
            <person name="Luo G."/>
        </authorList>
    </citation>
    <scope>NUCLEOTIDE SEQUENCE [LARGE SCALE GENOMIC DNA]</scope>
    <source>
        <strain evidence="4 6">TF05-12AC</strain>
    </source>
</reference>
<evidence type="ECO:0000313" key="4">
    <source>
        <dbReference type="EMBL" id="RGE69045.1"/>
    </source>
</evidence>
<evidence type="ECO:0000256" key="1">
    <source>
        <dbReference type="ARBA" id="ARBA00022729"/>
    </source>
</evidence>
<dbReference type="GO" id="GO:0004553">
    <property type="term" value="F:hydrolase activity, hydrolyzing O-glycosyl compounds"/>
    <property type="evidence" value="ECO:0007669"/>
    <property type="project" value="InterPro"/>
</dbReference>
<dbReference type="InterPro" id="IPR011098">
    <property type="entry name" value="G5_dom"/>
</dbReference>
<dbReference type="Pfam" id="PF07501">
    <property type="entry name" value="G5"/>
    <property type="match status" value="1"/>
</dbReference>
<dbReference type="OrthoDB" id="9798935at2"/>
<dbReference type="InterPro" id="IPR051933">
    <property type="entry name" value="Resuscitation_pf_RpfB"/>
</dbReference>
<sequence length="341" mass="37853">MTKVWGRMQAVKLFLQSRLFAVSLLFVVLAFVVYRISTMTNAVYLVGETGRSLRYTTQDDLSRLLPGHGISRFEEPEGRFEQVNAFSLFPVTMTVDGKTTACNVEIGTTVGELLYEHDITYDGNDLLTPASEKPLERGDKIVLQRVDYEEYTVEKPIPYKTVRKNSPLISIGSTRRIQEGSDGVLMQTYVQRTVDGMKEDVQLLGERVEQQPVPETILIGSPAPVSPFDFDLEVDENGKPLHYSRLLRDQVATGYSARSGAKTASGRYAITGHVAVDPRVIPYGSRLYITSSDGRFVYGCAIAADTGTGLLAGVVDVDLFYDTYEESAMNGRKIVDIYVLD</sequence>
<name>A0A174RQA7_9FIRM</name>
<dbReference type="Pfam" id="PF06725">
    <property type="entry name" value="3D"/>
    <property type="match status" value="1"/>
</dbReference>
<dbReference type="InterPro" id="IPR036908">
    <property type="entry name" value="RlpA-like_sf"/>
</dbReference>
<dbReference type="InterPro" id="IPR059180">
    <property type="entry name" value="3D_YorM"/>
</dbReference>
<dbReference type="PROSITE" id="PS51109">
    <property type="entry name" value="G5"/>
    <property type="match status" value="1"/>
</dbReference>
<dbReference type="EMBL" id="CZBE01000015">
    <property type="protein sequence ID" value="CUP87702.1"/>
    <property type="molecule type" value="Genomic_DNA"/>
</dbReference>
<dbReference type="PANTHER" id="PTHR39160:SF4">
    <property type="entry name" value="RESUSCITATION-PROMOTING FACTOR RPFB"/>
    <property type="match status" value="1"/>
</dbReference>
<evidence type="ECO:0000259" key="2">
    <source>
        <dbReference type="PROSITE" id="PS51109"/>
    </source>
</evidence>
<dbReference type="Proteomes" id="UP000095765">
    <property type="component" value="Unassembled WGS sequence"/>
</dbReference>
<feature type="domain" description="G5" evidence="2">
    <location>
        <begin position="143"/>
        <end position="223"/>
    </location>
</feature>